<keyword evidence="4 10" id="KW-0282">Flagellum</keyword>
<comment type="similarity">
    <text evidence="2 10">Belongs to the tektin family.</text>
</comment>
<keyword evidence="3" id="KW-0963">Cytoplasm</keyword>
<comment type="subcellular location">
    <subcellularLocation>
        <location evidence="10">Cytoplasm</location>
        <location evidence="10">Cytoskeleton</location>
        <location evidence="10">Cilium axoneme</location>
    </subcellularLocation>
    <subcellularLocation>
        <location evidence="1">Cytoplasm</location>
        <location evidence="1">Cytoskeleton</location>
        <location evidence="1">Flagellum axoneme</location>
    </subcellularLocation>
</comment>
<evidence type="ECO:0000256" key="8">
    <source>
        <dbReference type="ARBA" id="ARBA00023273"/>
    </source>
</evidence>
<evidence type="ECO:0000256" key="3">
    <source>
        <dbReference type="ARBA" id="ARBA00022490"/>
    </source>
</evidence>
<organism evidence="11 12">
    <name type="scientific">Opisthorchis viverrini</name>
    <name type="common">Southeast Asian liver fluke</name>
    <dbReference type="NCBI Taxonomy" id="6198"/>
    <lineage>
        <taxon>Eukaryota</taxon>
        <taxon>Metazoa</taxon>
        <taxon>Spiralia</taxon>
        <taxon>Lophotrochozoa</taxon>
        <taxon>Platyhelminthes</taxon>
        <taxon>Trematoda</taxon>
        <taxon>Digenea</taxon>
        <taxon>Opisthorchiida</taxon>
        <taxon>Opisthorchiata</taxon>
        <taxon>Opisthorchiidae</taxon>
        <taxon>Opisthorchis</taxon>
    </lineage>
</organism>
<evidence type="ECO:0000256" key="5">
    <source>
        <dbReference type="ARBA" id="ARBA00023054"/>
    </source>
</evidence>
<dbReference type="GO" id="GO:0005634">
    <property type="term" value="C:nucleus"/>
    <property type="evidence" value="ECO:0007669"/>
    <property type="project" value="TreeGrafter"/>
</dbReference>
<comment type="function">
    <text evidence="9">Microtubule inner protein (MIP) part of the dynein-decorated doublet microtubules (DMTs) in cilia and flagellar axoneme. Forms filamentous polymers in the walls of ciliary and flagellar microtubules.</text>
</comment>
<dbReference type="Pfam" id="PF03148">
    <property type="entry name" value="Tektin"/>
    <property type="match status" value="1"/>
</dbReference>
<evidence type="ECO:0000256" key="9">
    <source>
        <dbReference type="ARBA" id="ARBA00045224"/>
    </source>
</evidence>
<dbReference type="Proteomes" id="UP000243686">
    <property type="component" value="Unassembled WGS sequence"/>
</dbReference>
<dbReference type="GO" id="GO:0060294">
    <property type="term" value="P:cilium movement involved in cell motility"/>
    <property type="evidence" value="ECO:0007669"/>
    <property type="project" value="UniProtKB-UniRule"/>
</dbReference>
<gene>
    <name evidence="11" type="ORF">X801_06043</name>
</gene>
<proteinExistence type="inferred from homology"/>
<keyword evidence="6 10" id="KW-0969">Cilium</keyword>
<keyword evidence="5" id="KW-0175">Coiled coil</keyword>
<dbReference type="GO" id="GO:0015630">
    <property type="term" value="C:microtubule cytoskeleton"/>
    <property type="evidence" value="ECO:0007669"/>
    <property type="project" value="UniProtKB-UniRule"/>
</dbReference>
<evidence type="ECO:0000313" key="12">
    <source>
        <dbReference type="Proteomes" id="UP000243686"/>
    </source>
</evidence>
<keyword evidence="7" id="KW-0206">Cytoskeleton</keyword>
<evidence type="ECO:0000256" key="4">
    <source>
        <dbReference type="ARBA" id="ARBA00022846"/>
    </source>
</evidence>
<dbReference type="InterPro" id="IPR000435">
    <property type="entry name" value="Tektins"/>
</dbReference>
<evidence type="ECO:0000256" key="6">
    <source>
        <dbReference type="ARBA" id="ARBA00023069"/>
    </source>
</evidence>
<evidence type="ECO:0000256" key="1">
    <source>
        <dbReference type="ARBA" id="ARBA00004611"/>
    </source>
</evidence>
<dbReference type="InterPro" id="IPR048256">
    <property type="entry name" value="Tektin-like"/>
</dbReference>
<name>A0A1S8WUM3_OPIVI</name>
<evidence type="ECO:0000256" key="10">
    <source>
        <dbReference type="RuleBase" id="RU367040"/>
    </source>
</evidence>
<evidence type="ECO:0000256" key="2">
    <source>
        <dbReference type="ARBA" id="ARBA00007209"/>
    </source>
</evidence>
<dbReference type="PANTHER" id="PTHR19960:SF25">
    <property type="entry name" value="TEKTIN-1"/>
    <property type="match status" value="1"/>
</dbReference>
<sequence>MASLLKCPQRFTHEEWTFSNNVKYRSAEKEREFSQGLQNECDRYMDEAEKRTDRRSGIDLVHDDAQKELCKEVEVYKGVQALLQKTLEQTKEQLR</sequence>
<evidence type="ECO:0000313" key="11">
    <source>
        <dbReference type="EMBL" id="OON18108.1"/>
    </source>
</evidence>
<dbReference type="EMBL" id="KV894529">
    <property type="protein sequence ID" value="OON18108.1"/>
    <property type="molecule type" value="Genomic_DNA"/>
</dbReference>
<keyword evidence="8 10" id="KW-0966">Cell projection</keyword>
<reference evidence="11 12" key="1">
    <citation type="submission" date="2015-03" db="EMBL/GenBank/DDBJ databases">
        <title>Draft genome of the nematode, Opisthorchis viverrini.</title>
        <authorList>
            <person name="Mitreva M."/>
        </authorList>
    </citation>
    <scope>NUCLEOTIDE SEQUENCE [LARGE SCALE GENOMIC DNA]</scope>
    <source>
        <strain evidence="11">Khon Kaen</strain>
    </source>
</reference>
<dbReference type="AlphaFoldDB" id="A0A1S8WUM3"/>
<protein>
    <recommendedName>
        <fullName evidence="10">Tektin</fullName>
    </recommendedName>
</protein>
<accession>A0A1S8WUM3</accession>
<dbReference type="PANTHER" id="PTHR19960">
    <property type="entry name" value="TEKTIN"/>
    <property type="match status" value="1"/>
</dbReference>
<dbReference type="GO" id="GO:0005930">
    <property type="term" value="C:axoneme"/>
    <property type="evidence" value="ECO:0007669"/>
    <property type="project" value="UniProtKB-SubCell"/>
</dbReference>
<evidence type="ECO:0000256" key="7">
    <source>
        <dbReference type="ARBA" id="ARBA00023212"/>
    </source>
</evidence>
<keyword evidence="12" id="KW-1185">Reference proteome</keyword>
<dbReference type="GO" id="GO:0060271">
    <property type="term" value="P:cilium assembly"/>
    <property type="evidence" value="ECO:0007669"/>
    <property type="project" value="UniProtKB-UniRule"/>
</dbReference>